<dbReference type="Proteomes" id="UP000094043">
    <property type="component" value="Chromosome 6"/>
</dbReference>
<evidence type="ECO:0000313" key="2">
    <source>
        <dbReference type="EMBL" id="WVN89964.1"/>
    </source>
</evidence>
<protein>
    <submittedName>
        <fullName evidence="2">Uncharacterized protein</fullName>
    </submittedName>
</protein>
<evidence type="ECO:0000313" key="3">
    <source>
        <dbReference type="Proteomes" id="UP000094043"/>
    </source>
</evidence>
<dbReference type="EMBL" id="CP143789">
    <property type="protein sequence ID" value="WVN89964.1"/>
    <property type="molecule type" value="Genomic_DNA"/>
</dbReference>
<dbReference type="VEuPathDB" id="FungiDB:L203_05568"/>
<name>A0A1E3HZY4_9TREE</name>
<dbReference type="RefSeq" id="XP_066070664.1">
    <property type="nucleotide sequence ID" value="XM_066214567.1"/>
</dbReference>
<reference evidence="2" key="2">
    <citation type="journal article" date="2022" name="Elife">
        <title>Obligate sexual reproduction of a homothallic fungus closely related to the Cryptococcus pathogenic species complex.</title>
        <authorList>
            <person name="Passer A.R."/>
            <person name="Clancey S.A."/>
            <person name="Shea T."/>
            <person name="David-Palma M."/>
            <person name="Averette A.F."/>
            <person name="Boekhout T."/>
            <person name="Porcel B.M."/>
            <person name="Nowrousian M."/>
            <person name="Cuomo C.A."/>
            <person name="Sun S."/>
            <person name="Heitman J."/>
            <person name="Coelho M.A."/>
        </authorList>
    </citation>
    <scope>NUCLEOTIDE SEQUENCE</scope>
    <source>
        <strain evidence="2">CBS 7841</strain>
    </source>
</reference>
<reference evidence="2" key="3">
    <citation type="submission" date="2024-01" db="EMBL/GenBank/DDBJ databases">
        <authorList>
            <person name="Coelho M.A."/>
            <person name="David-Palma M."/>
            <person name="Shea T."/>
            <person name="Sun S."/>
            <person name="Cuomo C.A."/>
            <person name="Heitman J."/>
        </authorList>
    </citation>
    <scope>NUCLEOTIDE SEQUENCE</scope>
    <source>
        <strain evidence="2">CBS 7841</strain>
    </source>
</reference>
<organism evidence="2 3">
    <name type="scientific">Cryptococcus depauperatus CBS 7841</name>
    <dbReference type="NCBI Taxonomy" id="1295531"/>
    <lineage>
        <taxon>Eukaryota</taxon>
        <taxon>Fungi</taxon>
        <taxon>Dikarya</taxon>
        <taxon>Basidiomycota</taxon>
        <taxon>Agaricomycotina</taxon>
        <taxon>Tremellomycetes</taxon>
        <taxon>Tremellales</taxon>
        <taxon>Cryptococcaceae</taxon>
        <taxon>Cryptococcus</taxon>
    </lineage>
</organism>
<dbReference type="InterPro" id="IPR036864">
    <property type="entry name" value="Zn2-C6_fun-type_DNA-bd_sf"/>
</dbReference>
<dbReference type="GO" id="GO:0008270">
    <property type="term" value="F:zinc ion binding"/>
    <property type="evidence" value="ECO:0007669"/>
    <property type="project" value="InterPro"/>
</dbReference>
<proteinExistence type="predicted"/>
<dbReference type="KEGG" id="cdep:91089403"/>
<reference evidence="2" key="1">
    <citation type="submission" date="2016-06" db="EMBL/GenBank/DDBJ databases">
        <authorList>
            <person name="Cuomo C."/>
            <person name="Litvintseva A."/>
            <person name="Heitman J."/>
            <person name="Chen Y."/>
            <person name="Sun S."/>
            <person name="Springer D."/>
            <person name="Dromer F."/>
            <person name="Young S."/>
            <person name="Zeng Q."/>
            <person name="Chapman S."/>
            <person name="Gujja S."/>
            <person name="Saif S."/>
            <person name="Birren B."/>
        </authorList>
    </citation>
    <scope>NUCLEOTIDE SEQUENCE</scope>
    <source>
        <strain evidence="2">CBS 7841</strain>
    </source>
</reference>
<evidence type="ECO:0000256" key="1">
    <source>
        <dbReference type="SAM" id="MobiDB-lite"/>
    </source>
</evidence>
<feature type="compositionally biased region" description="Polar residues" evidence="1">
    <location>
        <begin position="183"/>
        <end position="206"/>
    </location>
</feature>
<keyword evidence="3" id="KW-1185">Reference proteome</keyword>
<dbReference type="SUPFAM" id="SSF57701">
    <property type="entry name" value="Zn2/Cys6 DNA-binding domain"/>
    <property type="match status" value="1"/>
</dbReference>
<accession>A0A1E3HZY4</accession>
<feature type="region of interest" description="Disordered" evidence="1">
    <location>
        <begin position="183"/>
        <end position="248"/>
    </location>
</feature>
<dbReference type="GeneID" id="91089403"/>
<dbReference type="GO" id="GO:0000981">
    <property type="term" value="F:DNA-binding transcription factor activity, RNA polymerase II-specific"/>
    <property type="evidence" value="ECO:0007669"/>
    <property type="project" value="InterPro"/>
</dbReference>
<dbReference type="AlphaFoldDB" id="A0A1E3HZY4"/>
<sequence length="464" mass="50054">MTDPTAHFFTFLGNETPVHYRIDTCDDACFDFLLDGPAPPSAAANATIQGLQHTTSLRHKTSHTGTSSKFNCCSEQPSSPSRSTLAFASQAVLDPSNLLTAFNSVAEVTAFEPRRSLNAPVPVASQNMIEPDFLTTINPFAVFGEACAASSDLDYSPFGLPRFSQPLDSLDLLDSSILAGTSTGTSIQAGTPNTAARPPTDTTSAPLTPVKSRRVLKTVSKTPSLRKKASSAKMTTPRKVAPNDTPKSHKKGYTRACASCLSCKAKGKKCNYEVFNHVCQGCMEDDLECAFSYSSKGYRKGLVLQQRFEAEHPDSVANRVTNVDAQHPPLPFSLAASNGDEGRMQMGWRMLPDETECPPSPSPLPFLSSAYPSFSLPVLSLPSVGLSPVSSSITTPECLDWDALFAGVDFAAMRSNEPVSVVSSVGCEESGASRASRASRAMSRELPEREELLREYFPQYFESW</sequence>
<gene>
    <name evidence="2" type="ORF">L203_105194</name>
</gene>